<reference evidence="5" key="1">
    <citation type="submission" date="2022-05" db="EMBL/GenBank/DDBJ databases">
        <title>Sphingomonas sp. strain RMG20 Genome sequencing and assembly.</title>
        <authorList>
            <person name="Kim I."/>
        </authorList>
    </citation>
    <scope>NUCLEOTIDE SEQUENCE</scope>
    <source>
        <strain evidence="5">RMG20</strain>
    </source>
</reference>
<evidence type="ECO:0000313" key="5">
    <source>
        <dbReference type="EMBL" id="URW75913.1"/>
    </source>
</evidence>
<dbReference type="SMART" id="SM00418">
    <property type="entry name" value="HTH_ARSR"/>
    <property type="match status" value="1"/>
</dbReference>
<dbReference type="PROSITE" id="PS50987">
    <property type="entry name" value="HTH_ARSR_2"/>
    <property type="match status" value="1"/>
</dbReference>
<keyword evidence="6" id="KW-1185">Reference proteome</keyword>
<gene>
    <name evidence="5" type="ORF">M9980_01395</name>
</gene>
<dbReference type="InterPro" id="IPR011991">
    <property type="entry name" value="ArsR-like_HTH"/>
</dbReference>
<dbReference type="PANTHER" id="PTHR43132:SF2">
    <property type="entry name" value="ARSENICAL RESISTANCE OPERON REPRESSOR ARSR-RELATED"/>
    <property type="match status" value="1"/>
</dbReference>
<dbReference type="CDD" id="cd00090">
    <property type="entry name" value="HTH_ARSR"/>
    <property type="match status" value="1"/>
</dbReference>
<dbReference type="InterPro" id="IPR051011">
    <property type="entry name" value="Metal_resp_trans_reg"/>
</dbReference>
<organism evidence="5 6">
    <name type="scientific">Sphingomonas donggukensis</name>
    <dbReference type="NCBI Taxonomy" id="2949093"/>
    <lineage>
        <taxon>Bacteria</taxon>
        <taxon>Pseudomonadati</taxon>
        <taxon>Pseudomonadota</taxon>
        <taxon>Alphaproteobacteria</taxon>
        <taxon>Sphingomonadales</taxon>
        <taxon>Sphingomonadaceae</taxon>
        <taxon>Sphingomonas</taxon>
    </lineage>
</organism>
<dbReference type="SUPFAM" id="SSF46785">
    <property type="entry name" value="Winged helix' DNA-binding domain"/>
    <property type="match status" value="1"/>
</dbReference>
<keyword evidence="3" id="KW-0804">Transcription</keyword>
<proteinExistence type="predicted"/>
<dbReference type="InterPro" id="IPR036390">
    <property type="entry name" value="WH_DNA-bd_sf"/>
</dbReference>
<evidence type="ECO:0000259" key="4">
    <source>
        <dbReference type="PROSITE" id="PS50987"/>
    </source>
</evidence>
<evidence type="ECO:0000256" key="1">
    <source>
        <dbReference type="ARBA" id="ARBA00023015"/>
    </source>
</evidence>
<evidence type="ECO:0000256" key="2">
    <source>
        <dbReference type="ARBA" id="ARBA00023125"/>
    </source>
</evidence>
<evidence type="ECO:0000256" key="3">
    <source>
        <dbReference type="ARBA" id="ARBA00023163"/>
    </source>
</evidence>
<keyword evidence="2" id="KW-0238">DNA-binding</keyword>
<dbReference type="PRINTS" id="PR00778">
    <property type="entry name" value="HTHARSR"/>
</dbReference>
<dbReference type="Proteomes" id="UP001055580">
    <property type="component" value="Chromosome"/>
</dbReference>
<sequence>MDPKAAIAALSALAHPGRLEVFRLLVRVGEQGMASGEIARATGHVPQTLSGNLAILGHAGLVASRREGRSIIYTAAYGHMSDLLGFLMEDCCAGKPEICAPLADMVAKAACCQPGAVQ</sequence>
<dbReference type="PANTHER" id="PTHR43132">
    <property type="entry name" value="ARSENICAL RESISTANCE OPERON REPRESSOR ARSR-RELATED"/>
    <property type="match status" value="1"/>
</dbReference>
<dbReference type="EMBL" id="CP098401">
    <property type="protein sequence ID" value="URW75913.1"/>
    <property type="molecule type" value="Genomic_DNA"/>
</dbReference>
<feature type="domain" description="HTH arsR-type" evidence="4">
    <location>
        <begin position="1"/>
        <end position="95"/>
    </location>
</feature>
<keyword evidence="1" id="KW-0805">Transcription regulation</keyword>
<dbReference type="RefSeq" id="WP_250752582.1">
    <property type="nucleotide sequence ID" value="NZ_CP098401.1"/>
</dbReference>
<dbReference type="Gene3D" id="1.10.10.10">
    <property type="entry name" value="Winged helix-like DNA-binding domain superfamily/Winged helix DNA-binding domain"/>
    <property type="match status" value="1"/>
</dbReference>
<accession>A0ABY4U018</accession>
<evidence type="ECO:0000313" key="6">
    <source>
        <dbReference type="Proteomes" id="UP001055580"/>
    </source>
</evidence>
<name>A0ABY4U018_9SPHN</name>
<dbReference type="NCBIfam" id="NF033788">
    <property type="entry name" value="HTH_metalloreg"/>
    <property type="match status" value="1"/>
</dbReference>
<dbReference type="Pfam" id="PF12840">
    <property type="entry name" value="HTH_20"/>
    <property type="match status" value="1"/>
</dbReference>
<dbReference type="InterPro" id="IPR001845">
    <property type="entry name" value="HTH_ArsR_DNA-bd_dom"/>
</dbReference>
<dbReference type="InterPro" id="IPR036388">
    <property type="entry name" value="WH-like_DNA-bd_sf"/>
</dbReference>
<protein>
    <submittedName>
        <fullName evidence="5">ArsR family transcriptional regulator</fullName>
    </submittedName>
</protein>